<protein>
    <submittedName>
        <fullName evidence="1">Uncharacterized protein</fullName>
    </submittedName>
</protein>
<name>A0A1K1KW30_9LACO</name>
<proteinExistence type="predicted"/>
<reference evidence="2" key="1">
    <citation type="submission" date="2016-11" db="EMBL/GenBank/DDBJ databases">
        <authorList>
            <person name="Papadimitriou K."/>
        </authorList>
    </citation>
    <scope>NUCLEOTIDE SEQUENCE [LARGE SCALE GENOMIC DNA]</scope>
    <source>
        <strain evidence="2">ACA-DC 1533</strain>
    </source>
</reference>
<dbReference type="Proteomes" id="UP000190935">
    <property type="component" value="Chromosome I"/>
</dbReference>
<dbReference type="GeneID" id="95350526"/>
<dbReference type="RefSeq" id="WP_231920870.1">
    <property type="nucleotide sequence ID" value="NZ_CP173417.1"/>
</dbReference>
<accession>A0A1K1KW30</accession>
<dbReference type="AlphaFoldDB" id="A0A1K1KW30"/>
<dbReference type="KEGG" id="laca:LAC1533_2274"/>
<organism evidence="1 2">
    <name type="scientific">Ligilactobacillus acidipiscis</name>
    <dbReference type="NCBI Taxonomy" id="89059"/>
    <lineage>
        <taxon>Bacteria</taxon>
        <taxon>Bacillati</taxon>
        <taxon>Bacillota</taxon>
        <taxon>Bacilli</taxon>
        <taxon>Lactobacillales</taxon>
        <taxon>Lactobacillaceae</taxon>
        <taxon>Ligilactobacillus</taxon>
    </lineage>
</organism>
<gene>
    <name evidence="1" type="ORF">LAC1533_2274</name>
</gene>
<sequence>MTLHHERFLFNKQIKISNDGGELANDARTLLLAEFLHQLNFDQFLQSNIHFKDDRKS</sequence>
<evidence type="ECO:0000313" key="1">
    <source>
        <dbReference type="EMBL" id="SFV41700.1"/>
    </source>
</evidence>
<dbReference type="EMBL" id="LT630287">
    <property type="protein sequence ID" value="SFV41700.1"/>
    <property type="molecule type" value="Genomic_DNA"/>
</dbReference>
<evidence type="ECO:0000313" key="2">
    <source>
        <dbReference type="Proteomes" id="UP000190935"/>
    </source>
</evidence>